<dbReference type="OrthoDB" id="1705903at2"/>
<dbReference type="InterPro" id="IPR052536">
    <property type="entry name" value="ABC-4_Integral_Memb_Prot"/>
</dbReference>
<comment type="subcellular location">
    <subcellularLocation>
        <location evidence="1 6">Cell membrane</location>
        <topology evidence="1 6">Multi-pass membrane protein</topology>
    </subcellularLocation>
</comment>
<dbReference type="Pfam" id="PF02687">
    <property type="entry name" value="FtsX"/>
    <property type="match status" value="1"/>
</dbReference>
<feature type="transmembrane region" description="Helical" evidence="6">
    <location>
        <begin position="627"/>
        <end position="651"/>
    </location>
</feature>
<keyword evidence="3 6" id="KW-0812">Transmembrane</keyword>
<evidence type="ECO:0000259" key="7">
    <source>
        <dbReference type="Pfam" id="PF02687"/>
    </source>
</evidence>
<name>A0A133Y100_9LACT</name>
<feature type="domain" description="ABC3 transporter permease C-terminal" evidence="7">
    <location>
        <begin position="60"/>
        <end position="183"/>
    </location>
</feature>
<dbReference type="STRING" id="87541.AWM71_07320"/>
<feature type="transmembrane region" description="Helical" evidence="6">
    <location>
        <begin position="155"/>
        <end position="181"/>
    </location>
</feature>
<evidence type="ECO:0000256" key="4">
    <source>
        <dbReference type="ARBA" id="ARBA00022989"/>
    </source>
</evidence>
<dbReference type="PATRIC" id="fig|87541.4.peg.692"/>
<evidence type="ECO:0000256" key="1">
    <source>
        <dbReference type="ARBA" id="ARBA00004651"/>
    </source>
</evidence>
<feature type="transmembrane region" description="Helical" evidence="6">
    <location>
        <begin position="20"/>
        <end position="42"/>
    </location>
</feature>
<feature type="transmembrane region" description="Helical" evidence="6">
    <location>
        <begin position="285"/>
        <end position="309"/>
    </location>
</feature>
<dbReference type="PANTHER" id="PTHR46795:SF3">
    <property type="entry name" value="ABC TRANSPORTER PERMEASE"/>
    <property type="match status" value="1"/>
</dbReference>
<sequence length="673" mass="76442">MRRGLSWKFAFQQLGTLKHLSLPFILSSGSMFSLEYILISLMNNEYVNKRHEMLPMLIKIAIILVTALTMIFVLYANNFYHKQRLREFGLYTVLGLEKRHIRGILAKEKMLQFVYLALFSTIGGHLLGKFIFMGLNKLMNDTGATLMDYPFKWNSVLITLGLVAVTLCLCHFLNSWSIYRLSPVELLHTQHVGEKEPRSKKLLGLVGLLLVGSGYYIALTHADNVLSALQMILVAILLVMVGTYGIFMSVTIMILKGLKRHRSFYYRPVHFLSISGMLSRMKSNAISLASISILCTGILLTLGLTLSVYRGIEDQINHSNAYDYTFVQNEEAQEGNKDTLNHVLAQVKDYAKVQDATITQEYLNFVYVQGEKLEKLPNINEVDSSSINERQIYALRALSLSDFNDYYHQNFHLEKGKVLMTATTKEKADLKELTIMDKSFKVQPITEDFLNTGLAVDHFLIVFPDSVPLDQFNDFYNLKVEVNHKPTIEGPKYSLSFNVKGSSEELDKHKEELEKEYHLSISSRKERAKLIYELDGGLLFLGLVVGLILVIGVGLMLYYKQISEGQEDHEKFVIMGQIGLPDSLIKQTIRRQILTIFLLPILFALANIAIASKILQALLRLVAVRDIMLVQFSFLAVTIGFVVLYGVFYGLTSHTYYQLVHPGKHKDSIIKSI</sequence>
<dbReference type="Proteomes" id="UP000070422">
    <property type="component" value="Unassembled WGS sequence"/>
</dbReference>
<accession>A0A133Y100</accession>
<proteinExistence type="inferred from homology"/>
<dbReference type="InterPro" id="IPR003838">
    <property type="entry name" value="ABC3_permease_C"/>
</dbReference>
<evidence type="ECO:0000313" key="8">
    <source>
        <dbReference type="EMBL" id="KXB36845.1"/>
    </source>
</evidence>
<feature type="transmembrane region" description="Helical" evidence="6">
    <location>
        <begin position="54"/>
        <end position="76"/>
    </location>
</feature>
<evidence type="ECO:0000256" key="6">
    <source>
        <dbReference type="PIRNR" id="PIRNR018968"/>
    </source>
</evidence>
<reference evidence="8 9" key="1">
    <citation type="submission" date="2016-01" db="EMBL/GenBank/DDBJ databases">
        <authorList>
            <person name="Oliw E.H."/>
        </authorList>
    </citation>
    <scope>NUCLEOTIDE SEQUENCE [LARGE SCALE GENOMIC DNA]</scope>
    <source>
        <strain evidence="8 9">KA00635</strain>
    </source>
</reference>
<dbReference type="EMBL" id="LSCQ01000036">
    <property type="protein sequence ID" value="KXB36845.1"/>
    <property type="molecule type" value="Genomic_DNA"/>
</dbReference>
<comment type="similarity">
    <text evidence="6">Belongs to the ABC-4 integral membrane protein family.</text>
</comment>
<feature type="transmembrane region" description="Helical" evidence="6">
    <location>
        <begin position="593"/>
        <end position="615"/>
    </location>
</feature>
<keyword evidence="6" id="KW-0813">Transport</keyword>
<keyword evidence="2 6" id="KW-1003">Cell membrane</keyword>
<feature type="transmembrane region" description="Helical" evidence="6">
    <location>
        <begin position="231"/>
        <end position="255"/>
    </location>
</feature>
<evidence type="ECO:0000256" key="2">
    <source>
        <dbReference type="ARBA" id="ARBA00022475"/>
    </source>
</evidence>
<evidence type="ECO:0000313" key="9">
    <source>
        <dbReference type="Proteomes" id="UP000070422"/>
    </source>
</evidence>
<dbReference type="PIRSF" id="PIRSF018968">
    <property type="entry name" value="ABC_permease_BceB"/>
    <property type="match status" value="1"/>
</dbReference>
<dbReference type="GO" id="GO:0005886">
    <property type="term" value="C:plasma membrane"/>
    <property type="evidence" value="ECO:0007669"/>
    <property type="project" value="UniProtKB-SubCell"/>
</dbReference>
<protein>
    <recommendedName>
        <fullName evidence="7">ABC3 transporter permease C-terminal domain-containing protein</fullName>
    </recommendedName>
</protein>
<gene>
    <name evidence="8" type="ORF">HMPREF3187_00693</name>
</gene>
<dbReference type="GO" id="GO:0055085">
    <property type="term" value="P:transmembrane transport"/>
    <property type="evidence" value="ECO:0007669"/>
    <property type="project" value="UniProtKB-UniRule"/>
</dbReference>
<dbReference type="RefSeq" id="WP_060936685.1">
    <property type="nucleotide sequence ID" value="NZ_JASOZP010000002.1"/>
</dbReference>
<keyword evidence="4 6" id="KW-1133">Transmembrane helix</keyword>
<dbReference type="PANTHER" id="PTHR46795">
    <property type="entry name" value="ABC TRANSPORTER PERMEASE-RELATED-RELATED"/>
    <property type="match status" value="1"/>
</dbReference>
<feature type="transmembrane region" description="Helical" evidence="6">
    <location>
        <begin position="113"/>
        <end position="135"/>
    </location>
</feature>
<dbReference type="AlphaFoldDB" id="A0A133Y100"/>
<evidence type="ECO:0000256" key="3">
    <source>
        <dbReference type="ARBA" id="ARBA00022692"/>
    </source>
</evidence>
<evidence type="ECO:0000256" key="5">
    <source>
        <dbReference type="ARBA" id="ARBA00023136"/>
    </source>
</evidence>
<organism evidence="8 9">
    <name type="scientific">Aerococcus christensenii</name>
    <dbReference type="NCBI Taxonomy" id="87541"/>
    <lineage>
        <taxon>Bacteria</taxon>
        <taxon>Bacillati</taxon>
        <taxon>Bacillota</taxon>
        <taxon>Bacilli</taxon>
        <taxon>Lactobacillales</taxon>
        <taxon>Aerococcaceae</taxon>
        <taxon>Aerococcus</taxon>
    </lineage>
</organism>
<dbReference type="InterPro" id="IPR027022">
    <property type="entry name" value="ABC_permease_BceB-typ"/>
</dbReference>
<feature type="transmembrane region" description="Helical" evidence="6">
    <location>
        <begin position="202"/>
        <end position="219"/>
    </location>
</feature>
<feature type="transmembrane region" description="Helical" evidence="6">
    <location>
        <begin position="537"/>
        <end position="559"/>
    </location>
</feature>
<keyword evidence="5 6" id="KW-0472">Membrane</keyword>
<comment type="caution">
    <text evidence="8">The sequence shown here is derived from an EMBL/GenBank/DDBJ whole genome shotgun (WGS) entry which is preliminary data.</text>
</comment>